<organism evidence="2">
    <name type="scientific">Ignisphaera aggregans</name>
    <dbReference type="NCBI Taxonomy" id="334771"/>
    <lineage>
        <taxon>Archaea</taxon>
        <taxon>Thermoproteota</taxon>
        <taxon>Thermoprotei</taxon>
        <taxon>Desulfurococcales</taxon>
        <taxon>Desulfurococcaceae</taxon>
        <taxon>Ignisphaera</taxon>
    </lineage>
</organism>
<feature type="transmembrane region" description="Helical" evidence="1">
    <location>
        <begin position="145"/>
        <end position="167"/>
    </location>
</feature>
<keyword evidence="1" id="KW-0472">Membrane</keyword>
<accession>A0A7J3Z8T5</accession>
<dbReference type="EMBL" id="DRYQ01000114">
    <property type="protein sequence ID" value="HHQ51220.1"/>
    <property type="molecule type" value="Genomic_DNA"/>
</dbReference>
<keyword evidence="1" id="KW-1133">Transmembrane helix</keyword>
<reference evidence="2" key="1">
    <citation type="journal article" date="2020" name="mSystems">
        <title>Genome- and Community-Level Interaction Insights into Carbon Utilization and Element Cycling Functions of Hydrothermarchaeota in Hydrothermal Sediment.</title>
        <authorList>
            <person name="Zhou Z."/>
            <person name="Liu Y."/>
            <person name="Xu W."/>
            <person name="Pan J."/>
            <person name="Luo Z.H."/>
            <person name="Li M."/>
        </authorList>
    </citation>
    <scope>NUCLEOTIDE SEQUENCE [LARGE SCALE GENOMIC DNA]</scope>
    <source>
        <strain evidence="2">SpSt-1105</strain>
    </source>
</reference>
<evidence type="ECO:0000313" key="2">
    <source>
        <dbReference type="EMBL" id="HHQ51220.1"/>
    </source>
</evidence>
<protein>
    <recommendedName>
        <fullName evidence="3">Metal-dependent hydrolase</fullName>
    </recommendedName>
</protein>
<proteinExistence type="predicted"/>
<comment type="caution">
    <text evidence="2">The sequence shown here is derived from an EMBL/GenBank/DDBJ whole genome shotgun (WGS) entry which is preliminary data.</text>
</comment>
<feature type="transmembrane region" description="Helical" evidence="1">
    <location>
        <begin position="23"/>
        <end position="42"/>
    </location>
</feature>
<gene>
    <name evidence="2" type="ORF">ENM66_07735</name>
</gene>
<evidence type="ECO:0000256" key="1">
    <source>
        <dbReference type="SAM" id="Phobius"/>
    </source>
</evidence>
<feature type="transmembrane region" description="Helical" evidence="1">
    <location>
        <begin position="48"/>
        <end position="67"/>
    </location>
</feature>
<dbReference type="AlphaFoldDB" id="A0A7J3Z8T5"/>
<name>A0A7J3Z8T5_9CREN</name>
<feature type="transmembrane region" description="Helical" evidence="1">
    <location>
        <begin position="74"/>
        <end position="92"/>
    </location>
</feature>
<keyword evidence="1" id="KW-0812">Transmembrane</keyword>
<sequence>MLDLLAHYLVSYLIARTIVEPRYALIIAFVGVVADVDALLGVHRWITHSTLGVLLASTPLLALAYVLGERYVKVVLLALLLYTLHLVLNLFTGPTPILYPLVGSIRVKLEVIGLYSDTGIALTPRITVETWKPDFTPQPAIEGPIVSEAGIILVVVTALVLVLDYLGKKRSVKQRIRAEHSITVRRWKR</sequence>
<evidence type="ECO:0008006" key="3">
    <source>
        <dbReference type="Google" id="ProtNLM"/>
    </source>
</evidence>